<name>A0A1R0Y812_9BACL</name>
<evidence type="ECO:0000313" key="2">
    <source>
        <dbReference type="Proteomes" id="UP000187439"/>
    </source>
</evidence>
<gene>
    <name evidence="1" type="ORF">BSK52_03455</name>
</gene>
<dbReference type="AlphaFoldDB" id="A0A1R0Y812"/>
<dbReference type="RefSeq" id="WP_076117176.1">
    <property type="nucleotide sequence ID" value="NZ_MPTC01000002.1"/>
</dbReference>
<dbReference type="OrthoDB" id="2633854at2"/>
<evidence type="ECO:0000313" key="1">
    <source>
        <dbReference type="EMBL" id="OMD43479.1"/>
    </source>
</evidence>
<comment type="caution">
    <text evidence="1">The sequence shown here is derived from an EMBL/GenBank/DDBJ whole genome shotgun (WGS) entry which is preliminary data.</text>
</comment>
<accession>A0A1R0Y812</accession>
<organism evidence="1 2">
    <name type="scientific">Paenibacillus odorifer</name>
    <dbReference type="NCBI Taxonomy" id="189426"/>
    <lineage>
        <taxon>Bacteria</taxon>
        <taxon>Bacillati</taxon>
        <taxon>Bacillota</taxon>
        <taxon>Bacilli</taxon>
        <taxon>Bacillales</taxon>
        <taxon>Paenibacillaceae</taxon>
        <taxon>Paenibacillus</taxon>
    </lineage>
</organism>
<dbReference type="Proteomes" id="UP000187439">
    <property type="component" value="Unassembled WGS sequence"/>
</dbReference>
<dbReference type="EMBL" id="MPTC01000002">
    <property type="protein sequence ID" value="OMD43479.1"/>
    <property type="molecule type" value="Genomic_DNA"/>
</dbReference>
<protein>
    <submittedName>
        <fullName evidence="1">Uncharacterized protein</fullName>
    </submittedName>
</protein>
<reference evidence="1 2" key="1">
    <citation type="submission" date="2016-10" db="EMBL/GenBank/DDBJ databases">
        <title>Paenibacillus species isolates.</title>
        <authorList>
            <person name="Beno S.M."/>
        </authorList>
    </citation>
    <scope>NUCLEOTIDE SEQUENCE [LARGE SCALE GENOMIC DNA]</scope>
    <source>
        <strain evidence="1 2">FSL H7-0710</strain>
    </source>
</reference>
<proteinExistence type="predicted"/>
<sequence length="467" mass="55163">MSIKEMNEDWKIDGLLPLNIAAEKLNISANNLKQKIKTTNFQAYQDKTTKKIYIENNFLVDFINHTDWLSAEFHTTNYILEKYDISYDQIKKYIKNNFPTGLCSLRQDRYLRIPKKYAESLIVEIMERYMPEDYIEAYKVREIMDISGSTFNRLVVLGYLGEPFIGINKAGRRVRAYQKERIEAYIDKWNKEKEFISEKGYLNYKEAVSLFPQNSQDPDAIFNLFHSGVFDDYYRIQYIIDYFKVYVSRESIIRYINERMAKYAANEKPIEFFNNAIDLINIPECIQNTVSIFRDYINEFIINNSSSNIILLSKASGAIKLINKCKQLLHKGLTEFSDKEIELLIKSPILNTLQDKKLLIKFLRYLKVVANCKFIENYSYAVIKLVEEEDTLDFETLIKYYAYVKDTKKHIARAIENRQYAVCWLYVTFHLCNAWRHGDVMLLPSVDLRYIGITSFDYFVENTLSIT</sequence>